<name>A0A3N1HJ54_9PSEU</name>
<dbReference type="AlphaFoldDB" id="A0A3N1HJ54"/>
<keyword evidence="2" id="KW-1185">Reference proteome</keyword>
<gene>
    <name evidence="1" type="ORF">EDD40_7999</name>
</gene>
<sequence>MPEAPLQSTASPRPGDGIRDDALVAAVSHDALAVPGAP</sequence>
<evidence type="ECO:0000313" key="1">
    <source>
        <dbReference type="EMBL" id="ROP42496.1"/>
    </source>
</evidence>
<proteinExistence type="predicted"/>
<reference evidence="1 2" key="1">
    <citation type="submission" date="2018-11" db="EMBL/GenBank/DDBJ databases">
        <title>Sequencing the genomes of 1000 actinobacteria strains.</title>
        <authorList>
            <person name="Klenk H.-P."/>
        </authorList>
    </citation>
    <scope>NUCLEOTIDE SEQUENCE [LARGE SCALE GENOMIC DNA]</scope>
    <source>
        <strain evidence="1 2">DSM 44231</strain>
    </source>
</reference>
<comment type="caution">
    <text evidence="1">The sequence shown here is derived from an EMBL/GenBank/DDBJ whole genome shotgun (WGS) entry which is preliminary data.</text>
</comment>
<protein>
    <submittedName>
        <fullName evidence="1">Uncharacterized protein</fullName>
    </submittedName>
</protein>
<organism evidence="1 2">
    <name type="scientific">Saccharothrix texasensis</name>
    <dbReference type="NCBI Taxonomy" id="103734"/>
    <lineage>
        <taxon>Bacteria</taxon>
        <taxon>Bacillati</taxon>
        <taxon>Actinomycetota</taxon>
        <taxon>Actinomycetes</taxon>
        <taxon>Pseudonocardiales</taxon>
        <taxon>Pseudonocardiaceae</taxon>
        <taxon>Saccharothrix</taxon>
    </lineage>
</organism>
<dbReference type="EMBL" id="RJKM01000001">
    <property type="protein sequence ID" value="ROP42496.1"/>
    <property type="molecule type" value="Genomic_DNA"/>
</dbReference>
<evidence type="ECO:0000313" key="2">
    <source>
        <dbReference type="Proteomes" id="UP000268727"/>
    </source>
</evidence>
<dbReference type="Proteomes" id="UP000268727">
    <property type="component" value="Unassembled WGS sequence"/>
</dbReference>
<accession>A0A3N1HJ54</accession>